<dbReference type="SMART" id="SM00184">
    <property type="entry name" value="RING"/>
    <property type="match status" value="1"/>
</dbReference>
<feature type="coiled-coil region" evidence="15">
    <location>
        <begin position="526"/>
        <end position="659"/>
    </location>
</feature>
<dbReference type="Gene3D" id="3.30.40.10">
    <property type="entry name" value="Zinc/RING finger domain, C3HC4 (zinc finger)"/>
    <property type="match status" value="1"/>
</dbReference>
<comment type="catalytic activity">
    <reaction evidence="1 14">
        <text>S-ubiquitinyl-[E2 ubiquitin-conjugating enzyme]-L-cysteine + [acceptor protein]-L-lysine = [E2 ubiquitin-conjugating enzyme]-L-cysteine + N(6)-ubiquitinyl-[acceptor protein]-L-lysine.</text>
        <dbReference type="EC" id="2.3.2.27"/>
    </reaction>
</comment>
<keyword evidence="8 14" id="KW-0833">Ubl conjugation pathway</keyword>
<evidence type="ECO:0000256" key="6">
    <source>
        <dbReference type="ARBA" id="ARBA00022723"/>
    </source>
</evidence>
<dbReference type="InterPro" id="IPR018957">
    <property type="entry name" value="Znf_C3HC4_RING-type"/>
</dbReference>
<dbReference type="KEGG" id="smo:SELMODRAFT_446901"/>
<dbReference type="InterPro" id="IPR013956">
    <property type="entry name" value="E3_ubiquit_lig_Bre1"/>
</dbReference>
<proteinExistence type="inferred from homology"/>
<organism evidence="19">
    <name type="scientific">Selaginella moellendorffii</name>
    <name type="common">Spikemoss</name>
    <dbReference type="NCBI Taxonomy" id="88036"/>
    <lineage>
        <taxon>Eukaryota</taxon>
        <taxon>Viridiplantae</taxon>
        <taxon>Streptophyta</taxon>
        <taxon>Embryophyta</taxon>
        <taxon>Tracheophyta</taxon>
        <taxon>Lycopodiopsida</taxon>
        <taxon>Selaginellales</taxon>
        <taxon>Selaginellaceae</taxon>
        <taxon>Selaginella</taxon>
    </lineage>
</organism>
<keyword evidence="9 14" id="KW-0862">Zinc</keyword>
<dbReference type="GO" id="GO:0008270">
    <property type="term" value="F:zinc ion binding"/>
    <property type="evidence" value="ECO:0007669"/>
    <property type="project" value="UniProtKB-KW"/>
</dbReference>
<dbReference type="InterPro" id="IPR017907">
    <property type="entry name" value="Znf_RING_CS"/>
</dbReference>
<keyword evidence="6 14" id="KW-0479">Metal-binding</keyword>
<feature type="domain" description="RING-type" evidence="17">
    <location>
        <begin position="825"/>
        <end position="863"/>
    </location>
</feature>
<dbReference type="STRING" id="88036.D8SV85"/>
<evidence type="ECO:0000256" key="2">
    <source>
        <dbReference type="ARBA" id="ARBA00004123"/>
    </source>
</evidence>
<evidence type="ECO:0000256" key="14">
    <source>
        <dbReference type="RuleBase" id="RU365038"/>
    </source>
</evidence>
<evidence type="ECO:0000256" key="9">
    <source>
        <dbReference type="ARBA" id="ARBA00022833"/>
    </source>
</evidence>
<dbReference type="Pfam" id="PF00097">
    <property type="entry name" value="zf-C3HC4"/>
    <property type="match status" value="1"/>
</dbReference>
<feature type="coiled-coil region" evidence="15">
    <location>
        <begin position="737"/>
        <end position="806"/>
    </location>
</feature>
<dbReference type="InParanoid" id="D8SV85"/>
<feature type="coiled-coil region" evidence="15">
    <location>
        <begin position="327"/>
        <end position="446"/>
    </location>
</feature>
<evidence type="ECO:0000313" key="18">
    <source>
        <dbReference type="EMBL" id="EFJ11831.1"/>
    </source>
</evidence>
<comment type="pathway">
    <text evidence="3 14">Protein modification; protein ubiquitination.</text>
</comment>
<dbReference type="HOGENOM" id="CLU_002640_1_0_1"/>
<evidence type="ECO:0000256" key="5">
    <source>
        <dbReference type="ARBA" id="ARBA00022679"/>
    </source>
</evidence>
<evidence type="ECO:0000256" key="16">
    <source>
        <dbReference type="SAM" id="MobiDB-lite"/>
    </source>
</evidence>
<dbReference type="PROSITE" id="PS50089">
    <property type="entry name" value="ZF_RING_2"/>
    <property type="match status" value="1"/>
</dbReference>
<dbReference type="GO" id="GO:0006325">
    <property type="term" value="P:chromatin organization"/>
    <property type="evidence" value="ECO:0007669"/>
    <property type="project" value="UniProtKB-KW"/>
</dbReference>
<name>D8SV85_SELML</name>
<evidence type="ECO:0000256" key="4">
    <source>
        <dbReference type="ARBA" id="ARBA00005555"/>
    </source>
</evidence>
<dbReference type="EMBL" id="GL377644">
    <property type="protein sequence ID" value="EFJ11831.1"/>
    <property type="molecule type" value="Genomic_DNA"/>
</dbReference>
<dbReference type="PROSITE" id="PS00518">
    <property type="entry name" value="ZF_RING_1"/>
    <property type="match status" value="1"/>
</dbReference>
<evidence type="ECO:0000256" key="8">
    <source>
        <dbReference type="ARBA" id="ARBA00022786"/>
    </source>
</evidence>
<dbReference type="InterPro" id="IPR013083">
    <property type="entry name" value="Znf_RING/FYVE/PHD"/>
</dbReference>
<evidence type="ECO:0000256" key="7">
    <source>
        <dbReference type="ARBA" id="ARBA00022771"/>
    </source>
</evidence>
<evidence type="ECO:0000256" key="15">
    <source>
        <dbReference type="SAM" id="Coils"/>
    </source>
</evidence>
<dbReference type="OMA" id="YSNIDTR"/>
<dbReference type="GO" id="GO:0016567">
    <property type="term" value="P:protein ubiquitination"/>
    <property type="evidence" value="ECO:0007669"/>
    <property type="project" value="UniProtKB-UniRule"/>
</dbReference>
<comment type="similarity">
    <text evidence="4 14">Belongs to the BRE1 family.</text>
</comment>
<dbReference type="Gramene" id="EFJ11831">
    <property type="protein sequence ID" value="EFJ11831"/>
    <property type="gene ID" value="SELMODRAFT_446901"/>
</dbReference>
<protein>
    <recommendedName>
        <fullName evidence="14">E3 ubiquitin protein ligase</fullName>
        <ecNumber evidence="14">2.3.2.27</ecNumber>
    </recommendedName>
</protein>
<dbReference type="SUPFAM" id="SSF57850">
    <property type="entry name" value="RING/U-box"/>
    <property type="match status" value="1"/>
</dbReference>
<evidence type="ECO:0000256" key="1">
    <source>
        <dbReference type="ARBA" id="ARBA00000900"/>
    </source>
</evidence>
<feature type="region of interest" description="Disordered" evidence="16">
    <location>
        <begin position="273"/>
        <end position="300"/>
    </location>
</feature>
<dbReference type="GO" id="GO:0033503">
    <property type="term" value="C:HULC complex"/>
    <property type="evidence" value="ECO:0000318"/>
    <property type="project" value="GO_Central"/>
</dbReference>
<dbReference type="AlphaFoldDB" id="D8SV85"/>
<gene>
    <name evidence="18" type="ORF">SELMODRAFT_446901</name>
</gene>
<dbReference type="FunCoup" id="D8SV85">
    <property type="interactions" value="4546"/>
</dbReference>
<keyword evidence="7 13" id="KW-0863">Zinc-finger</keyword>
<dbReference type="PANTHER" id="PTHR23163">
    <property type="entry name" value="RING FINGER PROTEIN-RELATED"/>
    <property type="match status" value="1"/>
</dbReference>
<evidence type="ECO:0000256" key="13">
    <source>
        <dbReference type="PROSITE-ProRule" id="PRU00175"/>
    </source>
</evidence>
<dbReference type="PANTHER" id="PTHR23163:SF0">
    <property type="entry name" value="E3 UBIQUITIN-PROTEIN LIGASE BRE1"/>
    <property type="match status" value="1"/>
</dbReference>
<evidence type="ECO:0000256" key="10">
    <source>
        <dbReference type="ARBA" id="ARBA00022853"/>
    </source>
</evidence>
<dbReference type="GO" id="GO:0005634">
    <property type="term" value="C:nucleus"/>
    <property type="evidence" value="ECO:0000318"/>
    <property type="project" value="GO_Central"/>
</dbReference>
<dbReference type="UniPathway" id="UPA00143"/>
<evidence type="ECO:0000256" key="12">
    <source>
        <dbReference type="ARBA" id="ARBA00023242"/>
    </source>
</evidence>
<dbReference type="Proteomes" id="UP000001514">
    <property type="component" value="Unassembled WGS sequence"/>
</dbReference>
<evidence type="ECO:0000259" key="17">
    <source>
        <dbReference type="PROSITE" id="PS50089"/>
    </source>
</evidence>
<reference evidence="18 19" key="1">
    <citation type="journal article" date="2011" name="Science">
        <title>The Selaginella genome identifies genetic changes associated with the evolution of vascular plants.</title>
        <authorList>
            <person name="Banks J.A."/>
            <person name="Nishiyama T."/>
            <person name="Hasebe M."/>
            <person name="Bowman J.L."/>
            <person name="Gribskov M."/>
            <person name="dePamphilis C."/>
            <person name="Albert V.A."/>
            <person name="Aono N."/>
            <person name="Aoyama T."/>
            <person name="Ambrose B.A."/>
            <person name="Ashton N.W."/>
            <person name="Axtell M.J."/>
            <person name="Barker E."/>
            <person name="Barker M.S."/>
            <person name="Bennetzen J.L."/>
            <person name="Bonawitz N.D."/>
            <person name="Chapple C."/>
            <person name="Cheng C."/>
            <person name="Correa L.G."/>
            <person name="Dacre M."/>
            <person name="DeBarry J."/>
            <person name="Dreyer I."/>
            <person name="Elias M."/>
            <person name="Engstrom E.M."/>
            <person name="Estelle M."/>
            <person name="Feng L."/>
            <person name="Finet C."/>
            <person name="Floyd S.K."/>
            <person name="Frommer W.B."/>
            <person name="Fujita T."/>
            <person name="Gramzow L."/>
            <person name="Gutensohn M."/>
            <person name="Harholt J."/>
            <person name="Hattori M."/>
            <person name="Heyl A."/>
            <person name="Hirai T."/>
            <person name="Hiwatashi Y."/>
            <person name="Ishikawa M."/>
            <person name="Iwata M."/>
            <person name="Karol K.G."/>
            <person name="Koehler B."/>
            <person name="Kolukisaoglu U."/>
            <person name="Kubo M."/>
            <person name="Kurata T."/>
            <person name="Lalonde S."/>
            <person name="Li K."/>
            <person name="Li Y."/>
            <person name="Litt A."/>
            <person name="Lyons E."/>
            <person name="Manning G."/>
            <person name="Maruyama T."/>
            <person name="Michael T.P."/>
            <person name="Mikami K."/>
            <person name="Miyazaki S."/>
            <person name="Morinaga S."/>
            <person name="Murata T."/>
            <person name="Mueller-Roeber B."/>
            <person name="Nelson D.R."/>
            <person name="Obara M."/>
            <person name="Oguri Y."/>
            <person name="Olmstead R.G."/>
            <person name="Onodera N."/>
            <person name="Petersen B.L."/>
            <person name="Pils B."/>
            <person name="Prigge M."/>
            <person name="Rensing S.A."/>
            <person name="Riano-Pachon D.M."/>
            <person name="Roberts A.W."/>
            <person name="Sato Y."/>
            <person name="Scheller H.V."/>
            <person name="Schulz B."/>
            <person name="Schulz C."/>
            <person name="Shakirov E.V."/>
            <person name="Shibagaki N."/>
            <person name="Shinohara N."/>
            <person name="Shippen D.E."/>
            <person name="Soerensen I."/>
            <person name="Sotooka R."/>
            <person name="Sugimoto N."/>
            <person name="Sugita M."/>
            <person name="Sumikawa N."/>
            <person name="Tanurdzic M."/>
            <person name="Theissen G."/>
            <person name="Ulvskov P."/>
            <person name="Wakazuki S."/>
            <person name="Weng J.K."/>
            <person name="Willats W.W."/>
            <person name="Wipf D."/>
            <person name="Wolf P.G."/>
            <person name="Yang L."/>
            <person name="Zimmer A.D."/>
            <person name="Zhu Q."/>
            <person name="Mitros T."/>
            <person name="Hellsten U."/>
            <person name="Loque D."/>
            <person name="Otillar R."/>
            <person name="Salamov A."/>
            <person name="Schmutz J."/>
            <person name="Shapiro H."/>
            <person name="Lindquist E."/>
            <person name="Lucas S."/>
            <person name="Rokhsar D."/>
            <person name="Grigoriev I.V."/>
        </authorList>
    </citation>
    <scope>NUCLEOTIDE SEQUENCE [LARGE SCALE GENOMIC DNA]</scope>
</reference>
<keyword evidence="19" id="KW-1185">Reference proteome</keyword>
<comment type="subcellular location">
    <subcellularLocation>
        <location evidence="2 14">Nucleus</location>
    </subcellularLocation>
</comment>
<dbReference type="InterPro" id="IPR001841">
    <property type="entry name" value="Znf_RING"/>
</dbReference>
<feature type="coiled-coil region" evidence="15">
    <location>
        <begin position="48"/>
        <end position="75"/>
    </location>
</feature>
<feature type="region of interest" description="Disordered" evidence="16">
    <location>
        <begin position="1"/>
        <end position="40"/>
    </location>
</feature>
<keyword evidence="10 14" id="KW-0156">Chromatin regulator</keyword>
<dbReference type="GO" id="GO:0061630">
    <property type="term" value="F:ubiquitin protein ligase activity"/>
    <property type="evidence" value="ECO:0000318"/>
    <property type="project" value="GO_Central"/>
</dbReference>
<evidence type="ECO:0000256" key="11">
    <source>
        <dbReference type="ARBA" id="ARBA00023054"/>
    </source>
</evidence>
<evidence type="ECO:0000256" key="3">
    <source>
        <dbReference type="ARBA" id="ARBA00004906"/>
    </source>
</evidence>
<keyword evidence="12 14" id="KW-0539">Nucleus</keyword>
<dbReference type="EC" id="2.3.2.27" evidence="14"/>
<sequence>MGSTEESERKRRHSNNHTSLSPPPKKQQPMAPVLEERKADPGMLQYQNQQLAQKLDAQRSEIHALEDKFNQLKSKQTSFDETLISVNRCWKELVDDLELLAVNAHPDGTTEVPVLEVAPPVSSDKPDTSSVIPEETFLQRLVRSSASTEGDTLDAALNSRRASTVKTMSYIVQVIQSQRAKHDELTSMLKNQLSSDVAGKALQKAHDDLLVETQSLRTAMEALHLKHKEISSAMTAMEDSRLKDRAEIGRLTGELEDTLAELDTSRRKLAAALRNQKDLPPGPPTPGAVTKEPGEKGGVYKTSKDIRDLEELLERTKALSECRLVDLQEAHQKNLNLAEQLRRLQDSHIDEQRVISSRPYLLLQDQLKFFKAELDRCQANAERFQAERDSALRHEKEVSLKAEAGEAARRDVAVAESRITALEAKLQQCMADRDDLQLRVEELNQLSGRKDTVAELKLMISTLHKEMGMMQLQLNKYKDAAHEVCSLRADSHSMAAVLERKKFEFKNLSKKLADQAIEADVFKEEIRVLKESEQELKLILDMYEKESIESRDILEIQQSECRARAQIQRLQEALDEHSLELRVKTANEAEAACQQRLAAAEAEIAELRERLDVSDRDKMELLETIKAKSEEGDAYISEIETIGQAYEDMQTQNQRLLQQISERDDYNTKLVAESLKAKQLQTSLVAEKQSISGKMQLATSAADLQKQRAARFEEQVRLQLDQLTKAADETRHSNSAVEVARRKLAEAEREVQSLRSALEVSDKELRERGEKTNDVLVVLENERFEKKRLENELTVLKTKHTTAQENALVEKLQEEVNKYRTLLKCSVCHDRQKEVAITKCLHLFCNPCIQRNLEIRHRKCPGCGVGFGAGDVRHVYL</sequence>
<dbReference type="eggNOG" id="KOG0978">
    <property type="taxonomic scope" value="Eukaryota"/>
</dbReference>
<dbReference type="Pfam" id="PF26095">
    <property type="entry name" value="CC_Bre1"/>
    <property type="match status" value="1"/>
</dbReference>
<keyword evidence="5 14" id="KW-0808">Transferase</keyword>
<accession>D8SV85</accession>
<keyword evidence="11 14" id="KW-0175">Coiled coil</keyword>
<dbReference type="InterPro" id="IPR058643">
    <property type="entry name" value="BRE1-like_CC"/>
</dbReference>
<dbReference type="CDD" id="cd16499">
    <property type="entry name" value="RING-HC_Bre1-like"/>
    <property type="match status" value="1"/>
</dbReference>
<evidence type="ECO:0000313" key="19">
    <source>
        <dbReference type="Proteomes" id="UP000001514"/>
    </source>
</evidence>